<name>A0AAD8ECE0_DIPPU</name>
<comment type="caution">
    <text evidence="1">The sequence shown here is derived from an EMBL/GenBank/DDBJ whole genome shotgun (WGS) entry which is preliminary data.</text>
</comment>
<accession>A0AAD8ECE0</accession>
<organism evidence="1 2">
    <name type="scientific">Diploptera punctata</name>
    <name type="common">Pacific beetle cockroach</name>
    <dbReference type="NCBI Taxonomy" id="6984"/>
    <lineage>
        <taxon>Eukaryota</taxon>
        <taxon>Metazoa</taxon>
        <taxon>Ecdysozoa</taxon>
        <taxon>Arthropoda</taxon>
        <taxon>Hexapoda</taxon>
        <taxon>Insecta</taxon>
        <taxon>Pterygota</taxon>
        <taxon>Neoptera</taxon>
        <taxon>Polyneoptera</taxon>
        <taxon>Dictyoptera</taxon>
        <taxon>Blattodea</taxon>
        <taxon>Blaberoidea</taxon>
        <taxon>Blaberidae</taxon>
        <taxon>Diplopterinae</taxon>
        <taxon>Diploptera</taxon>
    </lineage>
</organism>
<reference evidence="1" key="1">
    <citation type="journal article" date="2023" name="IScience">
        <title>Live-bearing cockroach genome reveals convergent evolutionary mechanisms linked to viviparity in insects and beyond.</title>
        <authorList>
            <person name="Fouks B."/>
            <person name="Harrison M.C."/>
            <person name="Mikhailova A.A."/>
            <person name="Marchal E."/>
            <person name="English S."/>
            <person name="Carruthers M."/>
            <person name="Jennings E.C."/>
            <person name="Chiamaka E.L."/>
            <person name="Frigard R.A."/>
            <person name="Pippel M."/>
            <person name="Attardo G.M."/>
            <person name="Benoit J.B."/>
            <person name="Bornberg-Bauer E."/>
            <person name="Tobe S.S."/>
        </authorList>
    </citation>
    <scope>NUCLEOTIDE SEQUENCE</scope>
    <source>
        <strain evidence="1">Stay&amp;Tobe</strain>
    </source>
</reference>
<dbReference type="AlphaFoldDB" id="A0AAD8ECE0"/>
<protein>
    <submittedName>
        <fullName evidence="1">Uncharacterized protein</fullName>
    </submittedName>
</protein>
<dbReference type="EMBL" id="JASPKZ010007340">
    <property type="protein sequence ID" value="KAJ9584906.1"/>
    <property type="molecule type" value="Genomic_DNA"/>
</dbReference>
<feature type="non-terminal residue" evidence="1">
    <location>
        <position position="71"/>
    </location>
</feature>
<gene>
    <name evidence="1" type="ORF">L9F63_020761</name>
</gene>
<sequence length="71" mass="8298">LRRKFIISHFIKRGDRNQLPQPQGRVQGFRALCDNVYRGRLRVLILMSLGFGEHSLRKIIAISCNDQEFLT</sequence>
<evidence type="ECO:0000313" key="1">
    <source>
        <dbReference type="EMBL" id="KAJ9584906.1"/>
    </source>
</evidence>
<reference evidence="1" key="2">
    <citation type="submission" date="2023-05" db="EMBL/GenBank/DDBJ databases">
        <authorList>
            <person name="Fouks B."/>
        </authorList>
    </citation>
    <scope>NUCLEOTIDE SEQUENCE</scope>
    <source>
        <strain evidence="1">Stay&amp;Tobe</strain>
        <tissue evidence="1">Testes</tissue>
    </source>
</reference>
<evidence type="ECO:0000313" key="2">
    <source>
        <dbReference type="Proteomes" id="UP001233999"/>
    </source>
</evidence>
<proteinExistence type="predicted"/>
<feature type="non-terminal residue" evidence="1">
    <location>
        <position position="1"/>
    </location>
</feature>
<dbReference type="Proteomes" id="UP001233999">
    <property type="component" value="Unassembled WGS sequence"/>
</dbReference>
<keyword evidence="2" id="KW-1185">Reference proteome</keyword>